<evidence type="ECO:0000256" key="11">
    <source>
        <dbReference type="ARBA" id="ARBA00030835"/>
    </source>
</evidence>
<sequence>MPAPINAAAYTDLARLASLKKDSNGQESLKQVAQEFEALLLGQMLKAMRAASNVLSEGSYLQSNETKLYQEMLDQQLAVTLSQQKGLGLSEVLIRQLSPQSSPTASAPGEKRETLQGADKIQKWQAEASADSEFTSPQAFIKRLAPLAESTALKMGLQPLWLLAQAALESGWGRFTPRLADGQSSHNLFGIKAHGWDGASVSAVTTEYQNGKAARQTEKFRAYPSFVHSFADYLDFLQSNPRYKEALQRVNDPEQFIDALQQAGYASDPNYADKVKKMAKQIAELISLDKS</sequence>
<organism evidence="14 15">
    <name type="scientific">Ventosimonas gracilis</name>
    <dbReference type="NCBI Taxonomy" id="1680762"/>
    <lineage>
        <taxon>Bacteria</taxon>
        <taxon>Pseudomonadati</taxon>
        <taxon>Pseudomonadota</taxon>
        <taxon>Gammaproteobacteria</taxon>
        <taxon>Pseudomonadales</taxon>
        <taxon>Ventosimonadaceae</taxon>
        <taxon>Ventosimonas</taxon>
    </lineage>
</organism>
<evidence type="ECO:0000259" key="13">
    <source>
        <dbReference type="SMART" id="SM00047"/>
    </source>
</evidence>
<keyword evidence="9" id="KW-0326">Glycosidase</keyword>
<dbReference type="GO" id="GO:0004040">
    <property type="term" value="F:amidase activity"/>
    <property type="evidence" value="ECO:0007669"/>
    <property type="project" value="InterPro"/>
</dbReference>
<dbReference type="PRINTS" id="PR01002">
    <property type="entry name" value="FLGFLGJ"/>
</dbReference>
<feature type="domain" description="Mannosyl-glycoprotein endo-beta-N-acetylglucosamidase-like" evidence="13">
    <location>
        <begin position="125"/>
        <end position="289"/>
    </location>
</feature>
<evidence type="ECO:0000313" key="14">
    <source>
        <dbReference type="EMBL" id="KXU36382.1"/>
    </source>
</evidence>
<dbReference type="PANTHER" id="PTHR33308:SF9">
    <property type="entry name" value="PEPTIDOGLYCAN HYDROLASE FLGJ"/>
    <property type="match status" value="1"/>
</dbReference>
<dbReference type="Pfam" id="PF01832">
    <property type="entry name" value="Glucosaminidase"/>
    <property type="match status" value="1"/>
</dbReference>
<feature type="region of interest" description="Disordered" evidence="12">
    <location>
        <begin position="98"/>
        <end position="119"/>
    </location>
</feature>
<reference evidence="14 15" key="1">
    <citation type="submission" date="2016-02" db="EMBL/GenBank/DDBJ databases">
        <authorList>
            <person name="Wen L."/>
            <person name="He K."/>
            <person name="Yang H."/>
        </authorList>
    </citation>
    <scope>NUCLEOTIDE SEQUENCE [LARGE SCALE GENOMIC DNA]</scope>
    <source>
        <strain evidence="14 15">CV58</strain>
    </source>
</reference>
<proteinExistence type="inferred from homology"/>
<evidence type="ECO:0000256" key="7">
    <source>
        <dbReference type="ARBA" id="ARBA00022795"/>
    </source>
</evidence>
<keyword evidence="15" id="KW-1185">Reference proteome</keyword>
<dbReference type="EMBL" id="LSZO01000183">
    <property type="protein sequence ID" value="KXU36382.1"/>
    <property type="molecule type" value="Genomic_DNA"/>
</dbReference>
<keyword evidence="7" id="KW-1005">Bacterial flagellum biogenesis</keyword>
<evidence type="ECO:0000256" key="5">
    <source>
        <dbReference type="ARBA" id="ARBA00013433"/>
    </source>
</evidence>
<dbReference type="Gene3D" id="2.10.70.40">
    <property type="entry name" value="peptidoglycan hydrolase"/>
    <property type="match status" value="1"/>
</dbReference>
<name>A0A139SPD5_9GAMM</name>
<keyword evidence="8" id="KW-0378">Hydrolase</keyword>
<comment type="caution">
    <text evidence="14">The sequence shown here is derived from an EMBL/GenBank/DDBJ whole genome shotgun (WGS) entry which is preliminary data.</text>
</comment>
<keyword evidence="10" id="KW-0961">Cell wall biogenesis/degradation</keyword>
<protein>
    <recommendedName>
        <fullName evidence="5">Peptidoglycan hydrolase FlgJ</fullName>
    </recommendedName>
    <alternativeName>
        <fullName evidence="11">Muramidase FlgJ</fullName>
    </alternativeName>
</protein>
<dbReference type="AlphaFoldDB" id="A0A139SPD5"/>
<dbReference type="Gene3D" id="1.10.530.10">
    <property type="match status" value="1"/>
</dbReference>
<evidence type="ECO:0000256" key="9">
    <source>
        <dbReference type="ARBA" id="ARBA00023295"/>
    </source>
</evidence>
<comment type="similarity">
    <text evidence="3">In the N-terminal section; belongs to the FlgJ family.</text>
</comment>
<dbReference type="PANTHER" id="PTHR33308">
    <property type="entry name" value="PEPTIDOGLYCAN HYDROLASE FLGJ"/>
    <property type="match status" value="1"/>
</dbReference>
<evidence type="ECO:0000256" key="3">
    <source>
        <dbReference type="ARBA" id="ARBA00006880"/>
    </source>
</evidence>
<dbReference type="OrthoDB" id="289937at2"/>
<dbReference type="Proteomes" id="UP000072660">
    <property type="component" value="Unassembled WGS sequence"/>
</dbReference>
<dbReference type="GO" id="GO:0071973">
    <property type="term" value="P:bacterial-type flagellum-dependent cell motility"/>
    <property type="evidence" value="ECO:0007669"/>
    <property type="project" value="TreeGrafter"/>
</dbReference>
<evidence type="ECO:0000256" key="2">
    <source>
        <dbReference type="ARBA" id="ARBA00004418"/>
    </source>
</evidence>
<comment type="function">
    <text evidence="1">Flagellum-specific muramidase which hydrolyzes the peptidoglycan layer to assemble the rod structure in the periplasmic space.</text>
</comment>
<dbReference type="InterPro" id="IPR051056">
    <property type="entry name" value="Glycosyl_Hydrolase_73"/>
</dbReference>
<dbReference type="GO" id="GO:0044780">
    <property type="term" value="P:bacterial-type flagellum assembly"/>
    <property type="evidence" value="ECO:0007669"/>
    <property type="project" value="InterPro"/>
</dbReference>
<comment type="subcellular location">
    <subcellularLocation>
        <location evidence="2">Periplasm</location>
    </subcellularLocation>
</comment>
<evidence type="ECO:0000256" key="8">
    <source>
        <dbReference type="ARBA" id="ARBA00022801"/>
    </source>
</evidence>
<gene>
    <name evidence="14" type="ORF">AXE65_04995</name>
</gene>
<dbReference type="GO" id="GO:0071555">
    <property type="term" value="P:cell wall organization"/>
    <property type="evidence" value="ECO:0007669"/>
    <property type="project" value="UniProtKB-KW"/>
</dbReference>
<keyword evidence="6" id="KW-0574">Periplasm</keyword>
<evidence type="ECO:0000256" key="6">
    <source>
        <dbReference type="ARBA" id="ARBA00022764"/>
    </source>
</evidence>
<dbReference type="NCBIfam" id="TIGR02541">
    <property type="entry name" value="flagell_FlgJ"/>
    <property type="match status" value="1"/>
</dbReference>
<dbReference type="GO" id="GO:0042597">
    <property type="term" value="C:periplasmic space"/>
    <property type="evidence" value="ECO:0007669"/>
    <property type="project" value="UniProtKB-SubCell"/>
</dbReference>
<evidence type="ECO:0000256" key="4">
    <source>
        <dbReference type="ARBA" id="ARBA00007974"/>
    </source>
</evidence>
<accession>A0A139SPD5</accession>
<dbReference type="SMART" id="SM00047">
    <property type="entry name" value="LYZ2"/>
    <property type="match status" value="1"/>
</dbReference>
<evidence type="ECO:0000256" key="10">
    <source>
        <dbReference type="ARBA" id="ARBA00023316"/>
    </source>
</evidence>
<dbReference type="InterPro" id="IPR019301">
    <property type="entry name" value="Flagellar_prot_FlgJ_N"/>
</dbReference>
<comment type="similarity">
    <text evidence="4">In the C-terminal section; belongs to the glycosyl hydrolase 73 family.</text>
</comment>
<dbReference type="Pfam" id="PF10135">
    <property type="entry name" value="Rod-binding"/>
    <property type="match status" value="1"/>
</dbReference>
<dbReference type="RefSeq" id="WP_068391678.1">
    <property type="nucleotide sequence ID" value="NZ_LSZO01000183.1"/>
</dbReference>
<dbReference type="InterPro" id="IPR013377">
    <property type="entry name" value="FlgJ"/>
</dbReference>
<evidence type="ECO:0000256" key="1">
    <source>
        <dbReference type="ARBA" id="ARBA00002954"/>
    </source>
</evidence>
<dbReference type="InterPro" id="IPR002901">
    <property type="entry name" value="MGlyc_endo_b_GlcNAc-like_dom"/>
</dbReference>
<evidence type="ECO:0000313" key="15">
    <source>
        <dbReference type="Proteomes" id="UP000072660"/>
    </source>
</evidence>
<dbReference type="GO" id="GO:0016798">
    <property type="term" value="F:hydrolase activity, acting on glycosyl bonds"/>
    <property type="evidence" value="ECO:0007669"/>
    <property type="project" value="UniProtKB-KW"/>
</dbReference>
<evidence type="ECO:0000256" key="12">
    <source>
        <dbReference type="SAM" id="MobiDB-lite"/>
    </source>
</evidence>